<evidence type="ECO:0000259" key="1">
    <source>
        <dbReference type="Pfam" id="PF01882"/>
    </source>
</evidence>
<dbReference type="Proteomes" id="UP000503004">
    <property type="component" value="Chromosome"/>
</dbReference>
<dbReference type="PANTHER" id="PTHR33608:SF6">
    <property type="entry name" value="BLL2464 PROTEIN"/>
    <property type="match status" value="1"/>
</dbReference>
<sequence>MKRKEFHYRLAWRTDSVQPGAHPSRQGGGVHAFQRLVPFQAHPDPRRLHLRASLGDPAGHFWVRLHEQRGRIAVYALADLSASMGYRGRVSKTAVLADFTEGLALSSNRTGDVMGFVGLSDRSAPDFLLPPTRQVGAALKLAERLRGFRPRGGSARGMVHAVRYLPSRRGLVFLLSDFHFPLGFLKQLMASLAHHDVVPVVLWDPEEFAPEASGLARLQDMENGMERLMWLRPALRARLSQTFQERRDRLVAMLRGFGREPLFLSGGFDPDAVTRHFHAG</sequence>
<dbReference type="InterPro" id="IPR036465">
    <property type="entry name" value="vWFA_dom_sf"/>
</dbReference>
<evidence type="ECO:0000313" key="3">
    <source>
        <dbReference type="Proteomes" id="UP000503004"/>
    </source>
</evidence>
<proteinExistence type="predicted"/>
<dbReference type="PANTHER" id="PTHR33608">
    <property type="entry name" value="BLL2464 PROTEIN"/>
    <property type="match status" value="1"/>
</dbReference>
<keyword evidence="3" id="KW-1185">Reference proteome</keyword>
<dbReference type="RefSeq" id="WP_169602573.1">
    <property type="nucleotide sequence ID" value="NZ_CP046565.1"/>
</dbReference>
<reference evidence="3" key="1">
    <citation type="submission" date="2019-12" db="EMBL/GenBank/DDBJ databases">
        <authorList>
            <person name="Awala S.I."/>
            <person name="Rhee S.K."/>
        </authorList>
    </citation>
    <scope>NUCLEOTIDE SEQUENCE [LARGE SCALE GENOMIC DNA]</scope>
    <source>
        <strain evidence="3">IM1</strain>
    </source>
</reference>
<name>A0A858Q632_9GAMM</name>
<gene>
    <name evidence="2" type="ORF">GNH96_04405</name>
</gene>
<dbReference type="EMBL" id="CP046565">
    <property type="protein sequence ID" value="QJD29281.1"/>
    <property type="molecule type" value="Genomic_DNA"/>
</dbReference>
<feature type="domain" description="DUF58" evidence="1">
    <location>
        <begin position="59"/>
        <end position="247"/>
    </location>
</feature>
<dbReference type="KEGG" id="metu:GNH96_04405"/>
<accession>A0A858Q632</accession>
<dbReference type="SUPFAM" id="SSF53300">
    <property type="entry name" value="vWA-like"/>
    <property type="match status" value="1"/>
</dbReference>
<dbReference type="Pfam" id="PF01882">
    <property type="entry name" value="DUF58"/>
    <property type="match status" value="1"/>
</dbReference>
<protein>
    <recommendedName>
        <fullName evidence="1">DUF58 domain-containing protein</fullName>
    </recommendedName>
</protein>
<organism evidence="2 3">
    <name type="scientific">Methylococcus geothermalis</name>
    <dbReference type="NCBI Taxonomy" id="2681310"/>
    <lineage>
        <taxon>Bacteria</taxon>
        <taxon>Pseudomonadati</taxon>
        <taxon>Pseudomonadota</taxon>
        <taxon>Gammaproteobacteria</taxon>
        <taxon>Methylococcales</taxon>
        <taxon>Methylococcaceae</taxon>
        <taxon>Methylococcus</taxon>
    </lineage>
</organism>
<dbReference type="InterPro" id="IPR002881">
    <property type="entry name" value="DUF58"/>
</dbReference>
<evidence type="ECO:0000313" key="2">
    <source>
        <dbReference type="EMBL" id="QJD29281.1"/>
    </source>
</evidence>
<dbReference type="AlphaFoldDB" id="A0A858Q632"/>